<dbReference type="GO" id="GO:0005886">
    <property type="term" value="C:plasma membrane"/>
    <property type="evidence" value="ECO:0007669"/>
    <property type="project" value="TreeGrafter"/>
</dbReference>
<evidence type="ECO:0000313" key="3">
    <source>
        <dbReference type="Proteomes" id="UP000661971"/>
    </source>
</evidence>
<evidence type="ECO:0000259" key="1">
    <source>
        <dbReference type="Pfam" id="PF09069"/>
    </source>
</evidence>
<dbReference type="PANTHER" id="PTHR12268">
    <property type="entry name" value="E3 UBIQUITIN-PROTEIN LIGASE KCMF1"/>
    <property type="match status" value="1"/>
</dbReference>
<sequence>MCHFFEMLKELFQRVRLEKPGQVDPRAAEFILSLLTAMCDRSGTGYIKTQSAAAALIALSGDSLLVKCRGGKDIIFFKLPKRLNVEKSHNVSETFFLLQITGIVGESCVLSSVEIATQSCFHEVLNSAIVEEKFQSWLRSEPALLLWFPTCYRLFATKIVSHQVRYS</sequence>
<name>A0A851SZ02_9AVES</name>
<comment type="caution">
    <text evidence="2">The sequence shown here is derived from an EMBL/GenBank/DDBJ whole genome shotgun (WGS) entry which is preliminary data.</text>
</comment>
<feature type="non-terminal residue" evidence="2">
    <location>
        <position position="167"/>
    </location>
</feature>
<dbReference type="GO" id="GO:0045202">
    <property type="term" value="C:synapse"/>
    <property type="evidence" value="ECO:0007669"/>
    <property type="project" value="GOC"/>
</dbReference>
<dbReference type="EMBL" id="WBNA01000049">
    <property type="protein sequence ID" value="NXD08795.1"/>
    <property type="molecule type" value="Genomic_DNA"/>
</dbReference>
<dbReference type="Proteomes" id="UP000661971">
    <property type="component" value="Unassembled WGS sequence"/>
</dbReference>
<proteinExistence type="predicted"/>
<dbReference type="GO" id="GO:0099536">
    <property type="term" value="P:synaptic signaling"/>
    <property type="evidence" value="ECO:0007669"/>
    <property type="project" value="TreeGrafter"/>
</dbReference>
<dbReference type="PANTHER" id="PTHR12268:SF18">
    <property type="entry name" value="DYSTROTELIN"/>
    <property type="match status" value="1"/>
</dbReference>
<organism evidence="2 3">
    <name type="scientific">Nothocercus nigrocapillus</name>
    <dbReference type="NCBI Taxonomy" id="1977171"/>
    <lineage>
        <taxon>Eukaryota</taxon>
        <taxon>Metazoa</taxon>
        <taxon>Chordata</taxon>
        <taxon>Craniata</taxon>
        <taxon>Vertebrata</taxon>
        <taxon>Euteleostomi</taxon>
        <taxon>Archelosauria</taxon>
        <taxon>Archosauria</taxon>
        <taxon>Dinosauria</taxon>
        <taxon>Saurischia</taxon>
        <taxon>Theropoda</taxon>
        <taxon>Coelurosauria</taxon>
        <taxon>Aves</taxon>
        <taxon>Palaeognathae</taxon>
        <taxon>Tinamiformes</taxon>
        <taxon>Tinamidae</taxon>
        <taxon>Nothocercus</taxon>
    </lineage>
</organism>
<dbReference type="InterPro" id="IPR015154">
    <property type="entry name" value="EF-hand_dom_typ2"/>
</dbReference>
<gene>
    <name evidence="2" type="primary">Dytn</name>
    <name evidence="2" type="ORF">NOTNIG_R00374</name>
</gene>
<dbReference type="InterPro" id="IPR050774">
    <property type="entry name" value="KCMF1/Dystrophin"/>
</dbReference>
<dbReference type="InterPro" id="IPR011992">
    <property type="entry name" value="EF-hand-dom_pair"/>
</dbReference>
<feature type="non-terminal residue" evidence="2">
    <location>
        <position position="1"/>
    </location>
</feature>
<dbReference type="Pfam" id="PF09069">
    <property type="entry name" value="EF-hand_3"/>
    <property type="match status" value="1"/>
</dbReference>
<accession>A0A851SZ02</accession>
<dbReference type="SUPFAM" id="SSF47473">
    <property type="entry name" value="EF-hand"/>
    <property type="match status" value="2"/>
</dbReference>
<keyword evidence="3" id="KW-1185">Reference proteome</keyword>
<evidence type="ECO:0000313" key="2">
    <source>
        <dbReference type="EMBL" id="NXD08795.1"/>
    </source>
</evidence>
<feature type="domain" description="EF-hand" evidence="1">
    <location>
        <begin position="97"/>
        <end position="154"/>
    </location>
</feature>
<reference evidence="3" key="1">
    <citation type="submission" date="2023-07" db="EMBL/GenBank/DDBJ databases">
        <title>Bird 10,000 Genomes (B10K) Project - Family phase.</title>
        <authorList>
            <person name="Zhang G."/>
        </authorList>
    </citation>
    <scope>NUCLEOTIDE SEQUENCE [LARGE SCALE GENOMIC DNA]</scope>
</reference>
<protein>
    <submittedName>
        <fullName evidence="2">DYTN protein</fullName>
    </submittedName>
</protein>
<dbReference type="AlphaFoldDB" id="A0A851SZ02"/>
<dbReference type="Gene3D" id="1.10.238.10">
    <property type="entry name" value="EF-hand"/>
    <property type="match status" value="1"/>
</dbReference>